<name>A0A1I4LMT4_9BACI</name>
<dbReference type="Proteomes" id="UP000198565">
    <property type="component" value="Unassembled WGS sequence"/>
</dbReference>
<evidence type="ECO:0000313" key="2">
    <source>
        <dbReference type="Proteomes" id="UP000198565"/>
    </source>
</evidence>
<dbReference type="InterPro" id="IPR001920">
    <property type="entry name" value="Asp/Glu_race"/>
</dbReference>
<accession>A0A1I4LMT4</accession>
<dbReference type="STRING" id="334253.SAMN04487943_105100"/>
<dbReference type="Gene3D" id="3.40.50.1860">
    <property type="match status" value="1"/>
</dbReference>
<dbReference type="AlphaFoldDB" id="A0A1I4LMT4"/>
<dbReference type="GO" id="GO:0016855">
    <property type="term" value="F:racemase and epimerase activity, acting on amino acids and derivatives"/>
    <property type="evidence" value="ECO:0007669"/>
    <property type="project" value="InterPro"/>
</dbReference>
<protein>
    <recommendedName>
        <fullName evidence="3">Asp/Glu/Hydantoin racemase</fullName>
    </recommendedName>
</protein>
<evidence type="ECO:0000313" key="1">
    <source>
        <dbReference type="EMBL" id="SFL92123.1"/>
    </source>
</evidence>
<dbReference type="RefSeq" id="WP_091483668.1">
    <property type="nucleotide sequence ID" value="NZ_FOTR01000005.1"/>
</dbReference>
<reference evidence="2" key="1">
    <citation type="submission" date="2016-10" db="EMBL/GenBank/DDBJ databases">
        <authorList>
            <person name="Varghese N."/>
            <person name="Submissions S."/>
        </authorList>
    </citation>
    <scope>NUCLEOTIDE SEQUENCE [LARGE SCALE GENOMIC DNA]</scope>
    <source>
        <strain evidence="2">CGMCC 1.4250</strain>
    </source>
</reference>
<keyword evidence="2" id="KW-1185">Reference proteome</keyword>
<gene>
    <name evidence="1" type="ORF">SAMN04487943_105100</name>
</gene>
<proteinExistence type="predicted"/>
<evidence type="ECO:0008006" key="3">
    <source>
        <dbReference type="Google" id="ProtNLM"/>
    </source>
</evidence>
<dbReference type="EMBL" id="FOTR01000005">
    <property type="protein sequence ID" value="SFL92123.1"/>
    <property type="molecule type" value="Genomic_DNA"/>
</dbReference>
<organism evidence="1 2">
    <name type="scientific">Gracilibacillus orientalis</name>
    <dbReference type="NCBI Taxonomy" id="334253"/>
    <lineage>
        <taxon>Bacteria</taxon>
        <taxon>Bacillati</taxon>
        <taxon>Bacillota</taxon>
        <taxon>Bacilli</taxon>
        <taxon>Bacillales</taxon>
        <taxon>Bacillaceae</taxon>
        <taxon>Gracilibacillus</taxon>
    </lineage>
</organism>
<sequence>MNLDRKTKLVVLHAHHSNIDFTEAALQDANVEQIHHVDPGFIDVIKNKSKHQIEKRVQTQLEWLAASKPDAILITCTNYSLYIKGSEINDIPILKIDELFFQSLLDYSNVTLYFTNDETVEGTTHRLKDYFKQVKSKVDFQVKLIDHAFELLMSNKHDAYSKVIVDYIGKNPTQGHIVFPQLSMHQAATHLKSKGFNVITPVDTLKKAEIYMRQI</sequence>
<dbReference type="OrthoDB" id="2910128at2"/>